<evidence type="ECO:0000259" key="4">
    <source>
        <dbReference type="Pfam" id="PF03328"/>
    </source>
</evidence>
<dbReference type="AlphaFoldDB" id="A0A839E2Y5"/>
<keyword evidence="3 5" id="KW-0456">Lyase</keyword>
<gene>
    <name evidence="5" type="ORF">FHX42_003483</name>
</gene>
<dbReference type="EC" id="4.1.2.52" evidence="5"/>
<dbReference type="PANTHER" id="PTHR30502:SF0">
    <property type="entry name" value="PHOSPHOENOLPYRUVATE CARBOXYLASE FAMILY PROTEIN"/>
    <property type="match status" value="1"/>
</dbReference>
<dbReference type="RefSeq" id="WP_235987444.1">
    <property type="nucleotide sequence ID" value="NZ_JACGWZ010000005.1"/>
</dbReference>
<dbReference type="InterPro" id="IPR015813">
    <property type="entry name" value="Pyrv/PenolPyrv_kinase-like_dom"/>
</dbReference>
<dbReference type="Gene3D" id="3.20.20.60">
    <property type="entry name" value="Phosphoenolpyruvate-binding domains"/>
    <property type="match status" value="1"/>
</dbReference>
<protein>
    <submittedName>
        <fullName evidence="5">4-hydroxy-2-oxoheptanedioate aldolase</fullName>
        <ecNumber evidence="5">4.1.2.52</ecNumber>
    </submittedName>
</protein>
<dbReference type="InterPro" id="IPR005000">
    <property type="entry name" value="Aldolase/citrate-lyase_domain"/>
</dbReference>
<dbReference type="InterPro" id="IPR050251">
    <property type="entry name" value="HpcH-HpaI_aldolase"/>
</dbReference>
<comment type="similarity">
    <text evidence="1">Belongs to the HpcH/HpaI aldolase family.</text>
</comment>
<organism evidence="5 6">
    <name type="scientific">Halosaccharopolyspora lacisalsi</name>
    <dbReference type="NCBI Taxonomy" id="1000566"/>
    <lineage>
        <taxon>Bacteria</taxon>
        <taxon>Bacillati</taxon>
        <taxon>Actinomycetota</taxon>
        <taxon>Actinomycetes</taxon>
        <taxon>Pseudonocardiales</taxon>
        <taxon>Pseudonocardiaceae</taxon>
        <taxon>Halosaccharopolyspora</taxon>
    </lineage>
</organism>
<comment type="caution">
    <text evidence="5">The sequence shown here is derived from an EMBL/GenBank/DDBJ whole genome shotgun (WGS) entry which is preliminary data.</text>
</comment>
<evidence type="ECO:0000313" key="5">
    <source>
        <dbReference type="EMBL" id="MBA8826107.1"/>
    </source>
</evidence>
<accession>A0A839E2Y5</accession>
<evidence type="ECO:0000256" key="1">
    <source>
        <dbReference type="ARBA" id="ARBA00005568"/>
    </source>
</evidence>
<dbReference type="GO" id="GO:0046872">
    <property type="term" value="F:metal ion binding"/>
    <property type="evidence" value="ECO:0007669"/>
    <property type="project" value="UniProtKB-KW"/>
</dbReference>
<dbReference type="SUPFAM" id="SSF51621">
    <property type="entry name" value="Phosphoenolpyruvate/pyruvate domain"/>
    <property type="match status" value="1"/>
</dbReference>
<reference evidence="5 6" key="1">
    <citation type="submission" date="2020-07" db="EMBL/GenBank/DDBJ databases">
        <title>Sequencing the genomes of 1000 actinobacteria strains.</title>
        <authorList>
            <person name="Klenk H.-P."/>
        </authorList>
    </citation>
    <scope>NUCLEOTIDE SEQUENCE [LARGE SCALE GENOMIC DNA]</scope>
    <source>
        <strain evidence="5 6">DSM 45975</strain>
    </source>
</reference>
<proteinExistence type="inferred from homology"/>
<dbReference type="Proteomes" id="UP000569329">
    <property type="component" value="Unassembled WGS sequence"/>
</dbReference>
<evidence type="ECO:0000256" key="2">
    <source>
        <dbReference type="ARBA" id="ARBA00022723"/>
    </source>
</evidence>
<name>A0A839E2Y5_9PSEU</name>
<dbReference type="PANTHER" id="PTHR30502">
    <property type="entry name" value="2-KETO-3-DEOXY-L-RHAMNONATE ALDOLASE"/>
    <property type="match status" value="1"/>
</dbReference>
<dbReference type="InterPro" id="IPR040442">
    <property type="entry name" value="Pyrv_kinase-like_dom_sf"/>
</dbReference>
<evidence type="ECO:0000256" key="3">
    <source>
        <dbReference type="ARBA" id="ARBA00023239"/>
    </source>
</evidence>
<sequence>MRLKKRLREGSRLRGGILRTPAEMLVELSGIGGLDYVLVDCEHGPDDLLALQQHVAIAQAHDLPVLVRIGRGEPNQVLRVLDLGAEGIIAPHVESAREAEEVVRSAHYPPRGERGFATYSRAGRYGAVTATEHLSAAEDVLVVVMIETAAGVRRAADIVAVDGIDAVWVGPADLAVSLGVPPGDPAVRSATDEVHEKARAAGVSVMSIVSSAEQGSASEAELVVYNLAHILLNTFRTL</sequence>
<dbReference type="EMBL" id="JACGWZ010000005">
    <property type="protein sequence ID" value="MBA8826107.1"/>
    <property type="molecule type" value="Genomic_DNA"/>
</dbReference>
<dbReference type="GO" id="GO:0016832">
    <property type="term" value="F:aldehyde-lyase activity"/>
    <property type="evidence" value="ECO:0007669"/>
    <property type="project" value="TreeGrafter"/>
</dbReference>
<keyword evidence="6" id="KW-1185">Reference proteome</keyword>
<keyword evidence="2" id="KW-0479">Metal-binding</keyword>
<dbReference type="GO" id="GO:0005737">
    <property type="term" value="C:cytoplasm"/>
    <property type="evidence" value="ECO:0007669"/>
    <property type="project" value="TreeGrafter"/>
</dbReference>
<feature type="domain" description="HpcH/HpaI aldolase/citrate lyase" evidence="4">
    <location>
        <begin position="25"/>
        <end position="215"/>
    </location>
</feature>
<dbReference type="Pfam" id="PF03328">
    <property type="entry name" value="HpcH_HpaI"/>
    <property type="match status" value="1"/>
</dbReference>
<evidence type="ECO:0000313" key="6">
    <source>
        <dbReference type="Proteomes" id="UP000569329"/>
    </source>
</evidence>